<name>A0A2R6XWB0_MARPO</name>
<dbReference type="Pfam" id="PF22910">
    <property type="entry name" value="EDR4-like_1st"/>
    <property type="match status" value="1"/>
</dbReference>
<feature type="compositionally biased region" description="Basic and acidic residues" evidence="1">
    <location>
        <begin position="823"/>
        <end position="837"/>
    </location>
</feature>
<dbReference type="InterPro" id="IPR055126">
    <property type="entry name" value="EDR4-like_N"/>
</dbReference>
<feature type="compositionally biased region" description="Polar residues" evidence="1">
    <location>
        <begin position="811"/>
        <end position="822"/>
    </location>
</feature>
<dbReference type="PANTHER" id="PTHR31105">
    <property type="entry name" value="EXTRA-LARGE G-PROTEIN-LIKE"/>
    <property type="match status" value="1"/>
</dbReference>
<feature type="compositionally biased region" description="Low complexity" evidence="1">
    <location>
        <begin position="502"/>
        <end position="519"/>
    </location>
</feature>
<evidence type="ECO:0000259" key="2">
    <source>
        <dbReference type="Pfam" id="PF11331"/>
    </source>
</evidence>
<evidence type="ECO:0000256" key="1">
    <source>
        <dbReference type="SAM" id="MobiDB-lite"/>
    </source>
</evidence>
<dbReference type="GO" id="GO:1900150">
    <property type="term" value="P:regulation of defense response to fungus"/>
    <property type="evidence" value="ECO:0007669"/>
    <property type="project" value="InterPro"/>
</dbReference>
<feature type="compositionally biased region" description="Basic and acidic residues" evidence="1">
    <location>
        <begin position="1011"/>
        <end position="1026"/>
    </location>
</feature>
<feature type="compositionally biased region" description="Low complexity" evidence="1">
    <location>
        <begin position="615"/>
        <end position="637"/>
    </location>
</feature>
<feature type="compositionally biased region" description="Low complexity" evidence="1">
    <location>
        <begin position="348"/>
        <end position="360"/>
    </location>
</feature>
<feature type="region of interest" description="Disordered" evidence="1">
    <location>
        <begin position="56"/>
        <end position="90"/>
    </location>
</feature>
<feature type="compositionally biased region" description="Basic and acidic residues" evidence="1">
    <location>
        <begin position="924"/>
        <end position="934"/>
    </location>
</feature>
<dbReference type="InterPro" id="IPR021480">
    <property type="entry name" value="Zinc_ribbon_12"/>
</dbReference>
<feature type="compositionally biased region" description="Basic and acidic residues" evidence="1">
    <location>
        <begin position="537"/>
        <end position="547"/>
    </location>
</feature>
<dbReference type="OrthoDB" id="2020426at2759"/>
<feature type="region of interest" description="Disordered" evidence="1">
    <location>
        <begin position="330"/>
        <end position="403"/>
    </location>
</feature>
<feature type="domain" description="Enhanced disease resistance 4-like N-terminal" evidence="3">
    <location>
        <begin position="19"/>
        <end position="52"/>
    </location>
</feature>
<evidence type="ECO:0000259" key="3">
    <source>
        <dbReference type="Pfam" id="PF22910"/>
    </source>
</evidence>
<dbReference type="Pfam" id="PF11331">
    <property type="entry name" value="Zn_ribbon_12"/>
    <property type="match status" value="1"/>
</dbReference>
<evidence type="ECO:0000313" key="5">
    <source>
        <dbReference type="Proteomes" id="UP000244005"/>
    </source>
</evidence>
<keyword evidence="5" id="KW-1185">Reference proteome</keyword>
<feature type="compositionally biased region" description="Polar residues" evidence="1">
    <location>
        <begin position="701"/>
        <end position="713"/>
    </location>
</feature>
<dbReference type="InterPro" id="IPR040244">
    <property type="entry name" value="EDR4-like"/>
</dbReference>
<proteinExistence type="predicted"/>
<reference evidence="5" key="1">
    <citation type="journal article" date="2017" name="Cell">
        <title>Insights into land plant evolution garnered from the Marchantia polymorpha genome.</title>
        <authorList>
            <person name="Bowman J.L."/>
            <person name="Kohchi T."/>
            <person name="Yamato K.T."/>
            <person name="Jenkins J."/>
            <person name="Shu S."/>
            <person name="Ishizaki K."/>
            <person name="Yamaoka S."/>
            <person name="Nishihama R."/>
            <person name="Nakamura Y."/>
            <person name="Berger F."/>
            <person name="Adam C."/>
            <person name="Aki S.S."/>
            <person name="Althoff F."/>
            <person name="Araki T."/>
            <person name="Arteaga-Vazquez M.A."/>
            <person name="Balasubrmanian S."/>
            <person name="Barry K."/>
            <person name="Bauer D."/>
            <person name="Boehm C.R."/>
            <person name="Briginshaw L."/>
            <person name="Caballero-Perez J."/>
            <person name="Catarino B."/>
            <person name="Chen F."/>
            <person name="Chiyoda S."/>
            <person name="Chovatia M."/>
            <person name="Davies K.M."/>
            <person name="Delmans M."/>
            <person name="Demura T."/>
            <person name="Dierschke T."/>
            <person name="Dolan L."/>
            <person name="Dorantes-Acosta A.E."/>
            <person name="Eklund D.M."/>
            <person name="Florent S.N."/>
            <person name="Flores-Sandoval E."/>
            <person name="Fujiyama A."/>
            <person name="Fukuzawa H."/>
            <person name="Galik B."/>
            <person name="Grimanelli D."/>
            <person name="Grimwood J."/>
            <person name="Grossniklaus U."/>
            <person name="Hamada T."/>
            <person name="Haseloff J."/>
            <person name="Hetherington A.J."/>
            <person name="Higo A."/>
            <person name="Hirakawa Y."/>
            <person name="Hundley H.N."/>
            <person name="Ikeda Y."/>
            <person name="Inoue K."/>
            <person name="Inoue S.I."/>
            <person name="Ishida S."/>
            <person name="Jia Q."/>
            <person name="Kakita M."/>
            <person name="Kanazawa T."/>
            <person name="Kawai Y."/>
            <person name="Kawashima T."/>
            <person name="Kennedy M."/>
            <person name="Kinose K."/>
            <person name="Kinoshita T."/>
            <person name="Kohara Y."/>
            <person name="Koide E."/>
            <person name="Komatsu K."/>
            <person name="Kopischke S."/>
            <person name="Kubo M."/>
            <person name="Kyozuka J."/>
            <person name="Lagercrantz U."/>
            <person name="Lin S.S."/>
            <person name="Lindquist E."/>
            <person name="Lipzen A.M."/>
            <person name="Lu C.W."/>
            <person name="De Luna E."/>
            <person name="Martienssen R.A."/>
            <person name="Minamino N."/>
            <person name="Mizutani M."/>
            <person name="Mizutani M."/>
            <person name="Mochizuki N."/>
            <person name="Monte I."/>
            <person name="Mosher R."/>
            <person name="Nagasaki H."/>
            <person name="Nakagami H."/>
            <person name="Naramoto S."/>
            <person name="Nishitani K."/>
            <person name="Ohtani M."/>
            <person name="Okamoto T."/>
            <person name="Okumura M."/>
            <person name="Phillips J."/>
            <person name="Pollak B."/>
            <person name="Reinders A."/>
            <person name="Rovekamp M."/>
            <person name="Sano R."/>
            <person name="Sawa S."/>
            <person name="Schmid M.W."/>
            <person name="Shirakawa M."/>
            <person name="Solano R."/>
            <person name="Spunde A."/>
            <person name="Suetsugu N."/>
            <person name="Sugano S."/>
            <person name="Sugiyama A."/>
            <person name="Sun R."/>
            <person name="Suzuki Y."/>
            <person name="Takenaka M."/>
            <person name="Takezawa D."/>
            <person name="Tomogane H."/>
            <person name="Tsuzuki M."/>
            <person name="Ueda T."/>
            <person name="Umeda M."/>
            <person name="Ward J.M."/>
            <person name="Watanabe Y."/>
            <person name="Yazaki K."/>
            <person name="Yokoyama R."/>
            <person name="Yoshitake Y."/>
            <person name="Yotsui I."/>
            <person name="Zachgo S."/>
            <person name="Schmutz J."/>
        </authorList>
    </citation>
    <scope>NUCLEOTIDE SEQUENCE [LARGE SCALE GENOMIC DNA]</scope>
    <source>
        <strain evidence="5">Tak-1</strain>
    </source>
</reference>
<feature type="compositionally biased region" description="Pro residues" evidence="1">
    <location>
        <begin position="987"/>
        <end position="1000"/>
    </location>
</feature>
<feature type="compositionally biased region" description="Low complexity" evidence="1">
    <location>
        <begin position="75"/>
        <end position="86"/>
    </location>
</feature>
<dbReference type="OMA" id="WNDDITA"/>
<feature type="region of interest" description="Disordered" evidence="1">
    <location>
        <begin position="117"/>
        <end position="179"/>
    </location>
</feature>
<protein>
    <submittedName>
        <fullName evidence="4">Uncharacterized protein</fullName>
    </submittedName>
</protein>
<dbReference type="Gramene" id="Mp1g20340.2">
    <property type="protein sequence ID" value="Mp1g20340.2.cds"/>
    <property type="gene ID" value="Mp1g20340"/>
</dbReference>
<feature type="domain" description="Probable zinc-ribbon" evidence="2">
    <location>
        <begin position="732"/>
        <end position="775"/>
    </location>
</feature>
<evidence type="ECO:0000313" key="4">
    <source>
        <dbReference type="EMBL" id="PTQ50390.1"/>
    </source>
</evidence>
<feature type="compositionally biased region" description="Polar residues" evidence="1">
    <location>
        <begin position="677"/>
        <end position="691"/>
    </location>
</feature>
<accession>A0A2R6XWB0</accession>
<feature type="region of interest" description="Disordered" evidence="1">
    <location>
        <begin position="429"/>
        <end position="729"/>
    </location>
</feature>
<feature type="compositionally biased region" description="Low complexity" evidence="1">
    <location>
        <begin position="152"/>
        <end position="172"/>
    </location>
</feature>
<feature type="compositionally biased region" description="Polar residues" evidence="1">
    <location>
        <begin position="564"/>
        <end position="585"/>
    </location>
</feature>
<gene>
    <name evidence="4" type="ORF">MARPO_0001s0371</name>
</gene>
<feature type="region of interest" description="Disordered" evidence="1">
    <location>
        <begin position="206"/>
        <end position="299"/>
    </location>
</feature>
<feature type="region of interest" description="Disordered" evidence="1">
    <location>
        <begin position="810"/>
        <end position="859"/>
    </location>
</feature>
<dbReference type="AlphaFoldDB" id="A0A2R6XWB0"/>
<feature type="compositionally biased region" description="Basic and acidic residues" evidence="1">
    <location>
        <begin position="133"/>
        <end position="151"/>
    </location>
</feature>
<sequence>MRQKDSVTKVEQKPGAAMSRIVQCPKCRVLLQEPPPGNPYYQCGSCSTTLQAKHATKADLESTNLRFHPVDKSNSRSSKSDSSSGEISERVGDDFAYAGADGHRSWSPIRKDATASYARARGGPAAAAPPAPEHFRLSADNARHTSAEKQQPDQQQGGAAAAAARAGYSAMASKHPQPSQQIVNYMVSMSSSEVDMTLLANESASGADYISRRREPRSSAPSPQEPAPAYGSSGFNLPRHPATQAPRIHPASRLNGGRADAEPDAARPPAGANSIMAAGGAGGEMLSLPRQPSGAAAELQRQLSGAALDQLQRQHSGQALDQLQRQLSGAEQGLLNSQSLKSGGGAGESSSSSRSSSGRASKLKWQPRPEPVENAVPSPKAADVVIGGSGSGSRGKFEDDRISSAIAHEDRVKETTSVEYVAERNWRELSSRRRSKEALDQQFIQRTQSDGSEKNFDMYENSAYEASETSSTMDDGDGNDASMGRFSPPPPLQLPDIRGGAPRSQSRPNLPRSRPPSYSEDGNPHATKMPTELDSMDTAHPHADKVNRLNRRQHSWDATRMGAASSSSNLGSPVPASETSASLRKSSSDDYVSMVKEIEHLHSRGSSDPGAVFLQTQQVDASQTQQQQQQQQQNHHQWVARLKPQSSLPRSNASASSPGASGGGGGGVSSPRPPTHGQWSQSGSNLSSYPGESNPLPPSQFAPQAPNQASRQMPDSLPPKREGTYPPLPLPGALPHVECQHCHTILAVPVNLPPPKKSTQKLRCGACMKISTFAVPQAVDSTQAAARPEVLHFGQSLFASSPDAQMEAGYRTTSGRSLSATSDDLRRSGRRFSDLSDKSLPITRNNSIGSADMPSDEELAERVRGLKIDSSPVVVSTSSDAGTPSSYSEVSPSNPDYKSRFGRSPGPLYPKRTSLEHSGSGGRHQTEERSRFADLKGPAPRVPYHEGSVGTSSDDENESGHRNLAHIGSPSMSMEGGHRHTHSNSRSPPPPAHPQSPPMFDPRTSPSGHGIGEHSAKEQQAHEQPKGFKGFKGFSTFKEHLRELTHKGRGASANHSRSRVTVNGEAIPEHVIKKAEEQAGHISPGNYWYDALAGFWGVAGGQCEGIIPAQIEEFQHPMSRNCAGGTTNILVNGRELHSRDLEILARRGLPSIPGRTYRIDIGGRVVNEATGEELRGLGPLAPSVVQRGRGNGMQTR</sequence>
<feature type="region of interest" description="Disordered" evidence="1">
    <location>
        <begin position="871"/>
        <end position="1029"/>
    </location>
</feature>
<feature type="compositionally biased region" description="Polar residues" evidence="1">
    <location>
        <begin position="880"/>
        <end position="896"/>
    </location>
</feature>
<dbReference type="PANTHER" id="PTHR31105:SF42">
    <property type="entry name" value="OS02G0258300 PROTEIN"/>
    <property type="match status" value="1"/>
</dbReference>
<organism evidence="4 5">
    <name type="scientific">Marchantia polymorpha</name>
    <name type="common">Common liverwort</name>
    <name type="synonym">Marchantia aquatica</name>
    <dbReference type="NCBI Taxonomy" id="3197"/>
    <lineage>
        <taxon>Eukaryota</taxon>
        <taxon>Viridiplantae</taxon>
        <taxon>Streptophyta</taxon>
        <taxon>Embryophyta</taxon>
        <taxon>Marchantiophyta</taxon>
        <taxon>Marchantiopsida</taxon>
        <taxon>Marchantiidae</taxon>
        <taxon>Marchantiales</taxon>
        <taxon>Marchantiaceae</taxon>
        <taxon>Marchantia</taxon>
    </lineage>
</organism>
<dbReference type="Proteomes" id="UP000244005">
    <property type="component" value="Unassembled WGS sequence"/>
</dbReference>
<feature type="compositionally biased region" description="Basic and acidic residues" evidence="1">
    <location>
        <begin position="429"/>
        <end position="439"/>
    </location>
</feature>
<dbReference type="EMBL" id="KZ772673">
    <property type="protein sequence ID" value="PTQ50390.1"/>
    <property type="molecule type" value="Genomic_DNA"/>
</dbReference>
<feature type="compositionally biased region" description="Low complexity" evidence="1">
    <location>
        <begin position="646"/>
        <end position="659"/>
    </location>
</feature>